<keyword evidence="3" id="KW-1185">Reference proteome</keyword>
<protein>
    <submittedName>
        <fullName evidence="2">Uncharacterized protein</fullName>
    </submittedName>
</protein>
<gene>
    <name evidence="2" type="ORF">HXA33_16490</name>
</gene>
<keyword evidence="1" id="KW-0812">Transmembrane</keyword>
<dbReference type="RefSeq" id="WP_257822520.1">
    <property type="nucleotide sequence ID" value="NZ_JABXYM010000001.1"/>
</dbReference>
<sequence>MSRKRKFKIMVISFLILIAVITLITWTVNKKNGKAEEREKYLHYHYVVDAYQLNYFYDGAQDIDQIVFSPTTATDEILNRWRNLADFSSLIDYPEEEIEQNDWLAVEEDFLDNFEHFKDVSIDMYDEAKGISSNRAIDEFFIKNYILYGSIADDNFMNVLIDLGFEESDG</sequence>
<proteinExistence type="predicted"/>
<name>A0A9Q4B543_SALAG</name>
<dbReference type="AlphaFoldDB" id="A0A9Q4B543"/>
<evidence type="ECO:0000256" key="1">
    <source>
        <dbReference type="SAM" id="Phobius"/>
    </source>
</evidence>
<dbReference type="EMBL" id="JABXYM010000001">
    <property type="protein sequence ID" value="MCR6098140.1"/>
    <property type="molecule type" value="Genomic_DNA"/>
</dbReference>
<accession>A0A9Q4B543</accession>
<dbReference type="Proteomes" id="UP001057753">
    <property type="component" value="Unassembled WGS sequence"/>
</dbReference>
<evidence type="ECO:0000313" key="2">
    <source>
        <dbReference type="EMBL" id="MCR6098140.1"/>
    </source>
</evidence>
<evidence type="ECO:0000313" key="3">
    <source>
        <dbReference type="Proteomes" id="UP001057753"/>
    </source>
</evidence>
<organism evidence="2 3">
    <name type="scientific">Salipaludibacillus agaradhaerens</name>
    <name type="common">Bacillus agaradhaerens</name>
    <dbReference type="NCBI Taxonomy" id="76935"/>
    <lineage>
        <taxon>Bacteria</taxon>
        <taxon>Bacillati</taxon>
        <taxon>Bacillota</taxon>
        <taxon>Bacilli</taxon>
        <taxon>Bacillales</taxon>
        <taxon>Bacillaceae</taxon>
    </lineage>
</organism>
<reference evidence="2" key="1">
    <citation type="submission" date="2020-06" db="EMBL/GenBank/DDBJ databases">
        <title>Insight into the genomes of haloalkaliphilic bacilli from Kenyan soda lakes.</title>
        <authorList>
            <person name="Mwirichia R."/>
            <person name="Villamizar G.C."/>
            <person name="Poehlein A."/>
            <person name="Mugweru J."/>
            <person name="Kipnyargis A."/>
            <person name="Kiplimo D."/>
            <person name="Orwa P."/>
            <person name="Daniel R."/>
        </authorList>
    </citation>
    <scope>NUCLEOTIDE SEQUENCE</scope>
    <source>
        <strain evidence="2">B1096_S55</strain>
    </source>
</reference>
<feature type="transmembrane region" description="Helical" evidence="1">
    <location>
        <begin position="7"/>
        <end position="28"/>
    </location>
</feature>
<keyword evidence="1" id="KW-0472">Membrane</keyword>
<keyword evidence="1" id="KW-1133">Transmembrane helix</keyword>
<comment type="caution">
    <text evidence="2">The sequence shown here is derived from an EMBL/GenBank/DDBJ whole genome shotgun (WGS) entry which is preliminary data.</text>
</comment>